<proteinExistence type="predicted"/>
<name>A0AAD7KWZ7_QUISA</name>
<dbReference type="KEGG" id="qsa:O6P43_032148"/>
<evidence type="ECO:0000313" key="1">
    <source>
        <dbReference type="EMBL" id="KAJ7947330.1"/>
    </source>
</evidence>
<sequence>MFIISAIRSLHLDVELGSSFLTVAAAPTAATTTSSMTALCCWTSLGLITLMPSSSESVIESTMCVNASISDKRDR</sequence>
<dbReference type="Proteomes" id="UP001163823">
    <property type="component" value="Chromosome 13"/>
</dbReference>
<reference evidence="1" key="1">
    <citation type="journal article" date="2023" name="Science">
        <title>Elucidation of the pathway for biosynthesis of saponin adjuvants from the soapbark tree.</title>
        <authorList>
            <person name="Reed J."/>
            <person name="Orme A."/>
            <person name="El-Demerdash A."/>
            <person name="Owen C."/>
            <person name="Martin L.B.B."/>
            <person name="Misra R.C."/>
            <person name="Kikuchi S."/>
            <person name="Rejzek M."/>
            <person name="Martin A.C."/>
            <person name="Harkess A."/>
            <person name="Leebens-Mack J."/>
            <person name="Louveau T."/>
            <person name="Stephenson M.J."/>
            <person name="Osbourn A."/>
        </authorList>
    </citation>
    <scope>NUCLEOTIDE SEQUENCE</scope>
    <source>
        <strain evidence="1">S10</strain>
    </source>
</reference>
<comment type="caution">
    <text evidence="1">The sequence shown here is derived from an EMBL/GenBank/DDBJ whole genome shotgun (WGS) entry which is preliminary data.</text>
</comment>
<evidence type="ECO:0000313" key="2">
    <source>
        <dbReference type="Proteomes" id="UP001163823"/>
    </source>
</evidence>
<dbReference type="EMBL" id="JARAOO010000013">
    <property type="protein sequence ID" value="KAJ7947330.1"/>
    <property type="molecule type" value="Genomic_DNA"/>
</dbReference>
<keyword evidence="2" id="KW-1185">Reference proteome</keyword>
<organism evidence="1 2">
    <name type="scientific">Quillaja saponaria</name>
    <name type="common">Soap bark tree</name>
    <dbReference type="NCBI Taxonomy" id="32244"/>
    <lineage>
        <taxon>Eukaryota</taxon>
        <taxon>Viridiplantae</taxon>
        <taxon>Streptophyta</taxon>
        <taxon>Embryophyta</taxon>
        <taxon>Tracheophyta</taxon>
        <taxon>Spermatophyta</taxon>
        <taxon>Magnoliopsida</taxon>
        <taxon>eudicotyledons</taxon>
        <taxon>Gunneridae</taxon>
        <taxon>Pentapetalae</taxon>
        <taxon>rosids</taxon>
        <taxon>fabids</taxon>
        <taxon>Fabales</taxon>
        <taxon>Quillajaceae</taxon>
        <taxon>Quillaja</taxon>
    </lineage>
</organism>
<accession>A0AAD7KWZ7</accession>
<protein>
    <submittedName>
        <fullName evidence="1">Uncharacterized protein</fullName>
    </submittedName>
</protein>
<dbReference type="AlphaFoldDB" id="A0AAD7KWZ7"/>
<gene>
    <name evidence="1" type="ORF">O6P43_032148</name>
</gene>